<dbReference type="RefSeq" id="WP_380717312.1">
    <property type="nucleotide sequence ID" value="NZ_JBHSGI010000006.1"/>
</dbReference>
<proteinExistence type="predicted"/>
<gene>
    <name evidence="1" type="ORF">ACFO5X_10170</name>
</gene>
<keyword evidence="2" id="KW-1185">Reference proteome</keyword>
<reference evidence="2" key="1">
    <citation type="journal article" date="2019" name="Int. J. Syst. Evol. Microbiol.">
        <title>The Global Catalogue of Microorganisms (GCM) 10K type strain sequencing project: providing services to taxonomists for standard genome sequencing and annotation.</title>
        <authorList>
            <consortium name="The Broad Institute Genomics Platform"/>
            <consortium name="The Broad Institute Genome Sequencing Center for Infectious Disease"/>
            <person name="Wu L."/>
            <person name="Ma J."/>
        </authorList>
    </citation>
    <scope>NUCLEOTIDE SEQUENCE [LARGE SCALE GENOMIC DNA]</scope>
    <source>
        <strain evidence="2">CGMCC 4.7283</strain>
    </source>
</reference>
<evidence type="ECO:0000313" key="1">
    <source>
        <dbReference type="EMBL" id="MFC4668919.1"/>
    </source>
</evidence>
<comment type="caution">
    <text evidence="1">The sequence shown here is derived from an EMBL/GenBank/DDBJ whole genome shotgun (WGS) entry which is preliminary data.</text>
</comment>
<protein>
    <submittedName>
        <fullName evidence="1">Uncharacterized protein</fullName>
    </submittedName>
</protein>
<sequence length="198" mass="21517">MSFFPSERYYRGATVGGFHLCEIDTPAGPVRFIIGADGAFTDLNGNTWVGSVLGNVSSLGSAIGGEAPEGSLTLSFFQDPRAPDLVAQVKALGLDYVAGRSVTFYVQPFATMEEFYAPAVAPLRWLTRTAKTIQTRRNGPQDRSISLTFEAWSEKRRGARRIVMNTEGHARLIGAPNPSLTFIPTSNTEEEKLWGPAS</sequence>
<accession>A0ABV9KG51</accession>
<name>A0ABV9KG51_9RHOB</name>
<evidence type="ECO:0000313" key="2">
    <source>
        <dbReference type="Proteomes" id="UP001595973"/>
    </source>
</evidence>
<dbReference type="Proteomes" id="UP001595973">
    <property type="component" value="Unassembled WGS sequence"/>
</dbReference>
<dbReference type="EMBL" id="JBHSGI010000006">
    <property type="protein sequence ID" value="MFC4668919.1"/>
    <property type="molecule type" value="Genomic_DNA"/>
</dbReference>
<organism evidence="1 2">
    <name type="scientific">Seohaeicola nanhaiensis</name>
    <dbReference type="NCBI Taxonomy" id="1387282"/>
    <lineage>
        <taxon>Bacteria</taxon>
        <taxon>Pseudomonadati</taxon>
        <taxon>Pseudomonadota</taxon>
        <taxon>Alphaproteobacteria</taxon>
        <taxon>Rhodobacterales</taxon>
        <taxon>Roseobacteraceae</taxon>
        <taxon>Seohaeicola</taxon>
    </lineage>
</organism>